<evidence type="ECO:0000313" key="7">
    <source>
        <dbReference type="EMBL" id="MEE4598117.1"/>
    </source>
</evidence>
<evidence type="ECO:0000256" key="2">
    <source>
        <dbReference type="ARBA" id="ARBA00022525"/>
    </source>
</evidence>
<keyword evidence="6" id="KW-0624">Polysaccharide degradation</keyword>
<sequence>METGTWAYYGLQRLANNSTIFVASQGLNNGWGNSRGEGVTFVDNMISQIEGALCVDTSRRFTVGFNYG</sequence>
<keyword evidence="4 7" id="KW-0378">Hydrolase</keyword>
<dbReference type="InterPro" id="IPR043595">
    <property type="entry name" value="FaeB/C/D"/>
</dbReference>
<gene>
    <name evidence="7" type="ORF">V2J94_40785</name>
</gene>
<keyword evidence="5" id="KW-0119">Carbohydrate metabolism</keyword>
<accession>A0ABU7Q9R3</accession>
<evidence type="ECO:0000256" key="3">
    <source>
        <dbReference type="ARBA" id="ARBA00022729"/>
    </source>
</evidence>
<proteinExistence type="predicted"/>
<keyword evidence="2" id="KW-0964">Secreted</keyword>
<evidence type="ECO:0000313" key="8">
    <source>
        <dbReference type="Proteomes" id="UP001354709"/>
    </source>
</evidence>
<dbReference type="Proteomes" id="UP001354709">
    <property type="component" value="Unassembled WGS sequence"/>
</dbReference>
<protein>
    <submittedName>
        <fullName evidence="7">Hydrolase</fullName>
    </submittedName>
</protein>
<comment type="caution">
    <text evidence="7">The sequence shown here is derived from an EMBL/GenBank/DDBJ whole genome shotgun (WGS) entry which is preliminary data.</text>
</comment>
<evidence type="ECO:0000256" key="5">
    <source>
        <dbReference type="ARBA" id="ARBA00023277"/>
    </source>
</evidence>
<organism evidence="7 8">
    <name type="scientific">Streptomyces asiaticus subsp. ignotus</name>
    <dbReference type="NCBI Taxonomy" id="3098222"/>
    <lineage>
        <taxon>Bacteria</taxon>
        <taxon>Bacillati</taxon>
        <taxon>Actinomycetota</taxon>
        <taxon>Actinomycetes</taxon>
        <taxon>Kitasatosporales</taxon>
        <taxon>Streptomycetaceae</taxon>
        <taxon>Streptomyces</taxon>
        <taxon>Streptomyces violaceusniger group</taxon>
    </lineage>
</organism>
<keyword evidence="8" id="KW-1185">Reference proteome</keyword>
<comment type="subcellular location">
    <subcellularLocation>
        <location evidence="1">Secreted</location>
    </subcellularLocation>
</comment>
<dbReference type="PANTHER" id="PTHR38050:SF1">
    <property type="entry name" value="FERULOYL ESTERASE C"/>
    <property type="match status" value="1"/>
</dbReference>
<keyword evidence="3" id="KW-0732">Signal</keyword>
<reference evidence="7 8" key="1">
    <citation type="submission" date="2023-11" db="EMBL/GenBank/DDBJ databases">
        <title>30 novel species of actinomycetes from the DSMZ collection.</title>
        <authorList>
            <person name="Nouioui I."/>
        </authorList>
    </citation>
    <scope>NUCLEOTIDE SEQUENCE [LARGE SCALE GENOMIC DNA]</scope>
    <source>
        <strain evidence="7 8">DSM 41524</strain>
    </source>
</reference>
<dbReference type="EMBL" id="JAZBJO010000044">
    <property type="protein sequence ID" value="MEE4598117.1"/>
    <property type="molecule type" value="Genomic_DNA"/>
</dbReference>
<dbReference type="GO" id="GO:0016787">
    <property type="term" value="F:hydrolase activity"/>
    <property type="evidence" value="ECO:0007669"/>
    <property type="project" value="UniProtKB-KW"/>
</dbReference>
<evidence type="ECO:0000256" key="1">
    <source>
        <dbReference type="ARBA" id="ARBA00004613"/>
    </source>
</evidence>
<name>A0ABU7Q9R3_9ACTN</name>
<evidence type="ECO:0000256" key="6">
    <source>
        <dbReference type="ARBA" id="ARBA00023326"/>
    </source>
</evidence>
<dbReference type="PANTHER" id="PTHR38050">
    <property type="match status" value="1"/>
</dbReference>
<feature type="non-terminal residue" evidence="7">
    <location>
        <position position="68"/>
    </location>
</feature>
<evidence type="ECO:0000256" key="4">
    <source>
        <dbReference type="ARBA" id="ARBA00022801"/>
    </source>
</evidence>